<protein>
    <submittedName>
        <fullName evidence="2">Uncharacterized protein</fullName>
    </submittedName>
</protein>
<dbReference type="AlphaFoldDB" id="I4LS00"/>
<organism evidence="2 3">
    <name type="scientific">Gardnerella vaginalis 55152</name>
    <dbReference type="NCBI Taxonomy" id="698955"/>
    <lineage>
        <taxon>Bacteria</taxon>
        <taxon>Bacillati</taxon>
        <taxon>Actinomycetota</taxon>
        <taxon>Actinomycetes</taxon>
        <taxon>Bifidobacteriales</taxon>
        <taxon>Bifidobacteriaceae</taxon>
        <taxon>Gardnerella</taxon>
    </lineage>
</organism>
<sequence length="101" mass="11926">MLNHRDSRFFLLLQRITIGGLRIDLHERLKRSARMHFDSLSLLKVESTVCFQRKRRREHAVTRERYASSAAKNLESPHSLRSDLPFHLNRSAKSQSKNRLT</sequence>
<reference evidence="2 3" key="1">
    <citation type="journal article" date="2012" name="J. Bacteriol.">
        <title>Comparative Genomic Analyses of 17 Clinical Isolates of Gardnerella vaginalis Provide Evidence of Multiple Genetically Isolated Clades Consistent with Subspeciation into Genovars.</title>
        <authorList>
            <person name="Ahmed A."/>
            <person name="Earl J."/>
            <person name="Retchless A."/>
            <person name="Hillier S."/>
            <person name="Rabe L."/>
            <person name="Cherpes T."/>
            <person name="Powell E."/>
            <person name="Janto B."/>
            <person name="Eutsey R."/>
            <person name="Hiller N.L."/>
            <person name="Boissy R."/>
            <person name="Dahlgreen M."/>
            <person name="Hall B."/>
            <person name="Costerton J."/>
            <person name="Post J.C."/>
            <person name="Hu F."/>
            <person name="Ehrlich G."/>
        </authorList>
    </citation>
    <scope>NUCLEOTIDE SEQUENCE [LARGE SCALE GENOMIC DNA]</scope>
    <source>
        <strain evidence="2 3">55152</strain>
    </source>
</reference>
<dbReference type="EMBL" id="ADEQ01000014">
    <property type="protein sequence ID" value="EIK79740.1"/>
    <property type="molecule type" value="Genomic_DNA"/>
</dbReference>
<evidence type="ECO:0000256" key="1">
    <source>
        <dbReference type="SAM" id="MobiDB-lite"/>
    </source>
</evidence>
<evidence type="ECO:0000313" key="2">
    <source>
        <dbReference type="EMBL" id="EIK79740.1"/>
    </source>
</evidence>
<proteinExistence type="predicted"/>
<comment type="caution">
    <text evidence="2">The sequence shown here is derived from an EMBL/GenBank/DDBJ whole genome shotgun (WGS) entry which is preliminary data.</text>
</comment>
<gene>
    <name evidence="2" type="ORF">CGSMWGv55152_05035</name>
</gene>
<dbReference type="Proteomes" id="UP000005936">
    <property type="component" value="Unassembled WGS sequence"/>
</dbReference>
<feature type="compositionally biased region" description="Polar residues" evidence="1">
    <location>
        <begin position="91"/>
        <end position="101"/>
    </location>
</feature>
<name>I4LS00_GARVA</name>
<evidence type="ECO:0000313" key="3">
    <source>
        <dbReference type="Proteomes" id="UP000005936"/>
    </source>
</evidence>
<accession>I4LS00</accession>
<feature type="region of interest" description="Disordered" evidence="1">
    <location>
        <begin position="61"/>
        <end position="101"/>
    </location>
</feature>